<accession>A0A3E0VWH1</accession>
<evidence type="ECO:0000313" key="3">
    <source>
        <dbReference type="Proteomes" id="UP000256541"/>
    </source>
</evidence>
<feature type="region of interest" description="Disordered" evidence="1">
    <location>
        <begin position="247"/>
        <end position="267"/>
    </location>
</feature>
<dbReference type="InterPro" id="IPR029058">
    <property type="entry name" value="AB_hydrolase_fold"/>
</dbReference>
<sequence>MNRLAMAGYWMLDYGYTMRAEAAGILRPRGGGGVLADSGGARAGGAGAGGARGGGAGAGGAAEPLQVVLLPGVFERAHFMLPIARHLARRGHQGHLVPELGRNTLPIAESARIVADRLARDDLRNVTLVTHSKGGLIGKYLMLRLDPDQRVQHLIAVNTPFSGSDWARYLRVPSIRMFAADDLTVTFLGAASPANARITSVYGTFDQNVRAGSVLPGARNIQLPVAGHSRIIGSRALRAFLDAELAPTPTPARFPPPHPHNEPSRGR</sequence>
<name>A0A3E0VWH1_9MICO</name>
<dbReference type="EMBL" id="NBXB01000029">
    <property type="protein sequence ID" value="RFA14101.1"/>
    <property type="molecule type" value="Genomic_DNA"/>
</dbReference>
<evidence type="ECO:0000256" key="1">
    <source>
        <dbReference type="SAM" id="MobiDB-lite"/>
    </source>
</evidence>
<dbReference type="Gene3D" id="3.40.50.1820">
    <property type="entry name" value="alpha/beta hydrolase"/>
    <property type="match status" value="1"/>
</dbReference>
<dbReference type="RefSeq" id="WP_116411757.1">
    <property type="nucleotide sequence ID" value="NZ_NBXB01000029.1"/>
</dbReference>
<comment type="caution">
    <text evidence="2">The sequence shown here is derived from an EMBL/GenBank/DDBJ whole genome shotgun (WGS) entry which is preliminary data.</text>
</comment>
<reference evidence="2 3" key="1">
    <citation type="submission" date="2017-04" db="EMBL/GenBank/DDBJ databases">
        <title>Comparative genome analysis of Subtercola boreus.</title>
        <authorList>
            <person name="Cho Y.-J."/>
            <person name="Cho A."/>
            <person name="Kim O.-S."/>
            <person name="Lee J.-I."/>
        </authorList>
    </citation>
    <scope>NUCLEOTIDE SEQUENCE [LARGE SCALE GENOMIC DNA]</scope>
    <source>
        <strain evidence="2 3">P27479</strain>
    </source>
</reference>
<protein>
    <recommendedName>
        <fullName evidence="4">Alpha/beta hydrolase</fullName>
    </recommendedName>
</protein>
<evidence type="ECO:0008006" key="4">
    <source>
        <dbReference type="Google" id="ProtNLM"/>
    </source>
</evidence>
<dbReference type="AlphaFoldDB" id="A0A3E0VWH1"/>
<proteinExistence type="predicted"/>
<dbReference type="SUPFAM" id="SSF53474">
    <property type="entry name" value="alpha/beta-Hydrolases"/>
    <property type="match status" value="1"/>
</dbReference>
<dbReference type="OrthoDB" id="9770427at2"/>
<feature type="compositionally biased region" description="Pro residues" evidence="1">
    <location>
        <begin position="248"/>
        <end position="258"/>
    </location>
</feature>
<evidence type="ECO:0000313" key="2">
    <source>
        <dbReference type="EMBL" id="RFA14101.1"/>
    </source>
</evidence>
<gene>
    <name evidence="2" type="ORF">B7R22_10845</name>
</gene>
<dbReference type="Proteomes" id="UP000256541">
    <property type="component" value="Unassembled WGS sequence"/>
</dbReference>
<organism evidence="2 3">
    <name type="scientific">Subtercola boreus</name>
    <dbReference type="NCBI Taxonomy" id="120213"/>
    <lineage>
        <taxon>Bacteria</taxon>
        <taxon>Bacillati</taxon>
        <taxon>Actinomycetota</taxon>
        <taxon>Actinomycetes</taxon>
        <taxon>Micrococcales</taxon>
        <taxon>Microbacteriaceae</taxon>
        <taxon>Subtercola</taxon>
    </lineage>
</organism>